<feature type="domain" description="PEP-utilising enzyme mobile" evidence="1">
    <location>
        <begin position="1300"/>
        <end position="1380"/>
    </location>
</feature>
<dbReference type="EMBL" id="CAACVI010000001">
    <property type="protein sequence ID" value="VEN72729.1"/>
    <property type="molecule type" value="Genomic_DNA"/>
</dbReference>
<keyword evidence="3" id="KW-0808">Transferase</keyword>
<dbReference type="Gene3D" id="1.20.80.30">
    <property type="match status" value="1"/>
</dbReference>
<dbReference type="Pfam" id="PF01326">
    <property type="entry name" value="PPDK_N"/>
    <property type="match status" value="1"/>
</dbReference>
<evidence type="ECO:0000259" key="1">
    <source>
        <dbReference type="Pfam" id="PF00391"/>
    </source>
</evidence>
<dbReference type="GO" id="GO:0016301">
    <property type="term" value="F:kinase activity"/>
    <property type="evidence" value="ECO:0007669"/>
    <property type="project" value="UniProtKB-KW"/>
</dbReference>
<dbReference type="GO" id="GO:0005524">
    <property type="term" value="F:ATP binding"/>
    <property type="evidence" value="ECO:0007669"/>
    <property type="project" value="InterPro"/>
</dbReference>
<dbReference type="PANTHER" id="PTHR22931:SF9">
    <property type="entry name" value="PYRUVATE, PHOSPHATE DIKINASE 1, CHLOROPLASTIC"/>
    <property type="match status" value="1"/>
</dbReference>
<keyword evidence="3" id="KW-0670">Pyruvate</keyword>
<dbReference type="SUPFAM" id="SSF52009">
    <property type="entry name" value="Phosphohistidine domain"/>
    <property type="match status" value="1"/>
</dbReference>
<dbReference type="InterPro" id="IPR002192">
    <property type="entry name" value="PPDK_AMP/ATP-bd"/>
</dbReference>
<dbReference type="SUPFAM" id="SSF56059">
    <property type="entry name" value="Glutathione synthetase ATP-binding domain-like"/>
    <property type="match status" value="1"/>
</dbReference>
<evidence type="ECO:0000259" key="2">
    <source>
        <dbReference type="Pfam" id="PF01326"/>
    </source>
</evidence>
<dbReference type="InterPro" id="IPR010121">
    <property type="entry name" value="Pyruvate_phosphate_dikinase"/>
</dbReference>
<dbReference type="InterPro" id="IPR013815">
    <property type="entry name" value="ATP_grasp_subdomain_1"/>
</dbReference>
<reference evidence="3" key="1">
    <citation type="submission" date="2019-01" db="EMBL/GenBank/DDBJ databases">
        <authorList>
            <consortium name="Genoscope - CEA"/>
            <person name="William W."/>
        </authorList>
    </citation>
    <scope>NUCLEOTIDE SEQUENCE</scope>
    <source>
        <strain evidence="3">CR-1</strain>
    </source>
</reference>
<sequence length="1392" mass="158883">MAIQSTALAANIKDYHRDVSIDPACSPLQKVMSRYPGVMEDFDTFLKELSHPYKNMGFIIAEARGYALDYFHLLQADPDGEKAADLFVDIFANAIQDAPNTGDRENAADNLLLYLEKILSDAGDDFEKFEGVLNRAFDLIHALPDGLFFLFVKSFYQIKKLGELFLEKKGGDRDGFEPINRLLIRRCDRVCDYWSAEEDPLPWLEKEAGPDVRIRDFEGLFNEISHAFIRDIKTRLEEIKAENPKNSRRLLKALTALPGYGHFVSTYKKTPMMFTDVGERSLESNRLKLIFLFHTMILSGLSVIHEETLREINRTIRWLIDHENTSYIERIIEQTFPILKKKTARYPATALNCILTMGTGVYKKNDIDLINLFITSVISFGFQLPMISGVGDDWQIKVNSAHLLNIRTWLRLIELNPRFSTRLISYLIIHLSLFGVFIKDTDLFPRDITRLLNSDIQSVYNLIKQLAGLFPVYFNDIGAEGRLRDISTELDELTRRKDLLIHFLRKQSHVESSNRIIAFMEAVLEFWKTRDKTVVEPFTPPHIYRDISEKGPFVDGCHHILNGLEKQGISTHEILFLSEKTLRDEMEKIPGADPGETRRVFLFVSFYKLVHRKYNLCPIELEEYVSELSEQTFPGIERVKQALYETDSTRKLSGILDCLEKLKKLILWPEVFEIQEAIYRKRHFAVDIPSMYGHYSELKFNALGLTFRLESYVGALLEEIMEKIDLSLITKAAFHDIYSLIHLFVKALRTDGLYSTEMENQRDLLLYSLHMKSFSISQYIDIFKGFARAVNNIIVDNIASIHEKNLGKALKDAPFEWILPKYQMVAEEDDPQGRTLKISEVFLRDRIALSPGLQQFDVFLTRILDTLSRQSERLERDRLRLLLNYDPNTAISPISKAEGSISGSVYLGTKGNNLLRLKRLDLPVPPGFIISTEVYRCMDIIWSYPPAQKNFRNQLKREIRALEKRTGKELGNPANPLLLSVRSGSSISQPGMMDTFLDVGVNSVIAEGLAKISGNNWFAWDTYRRFLQCCGMAGGISRDDFDAVIKDKKDILKIDAKNDFSGKQMRELALSYKKLIRSFGISVIENPFDQLMMSIKSVFESWNSPRAKTYRKIMGISDDWGTAATVQEMMYGNLSSRSGAGVFYTHNPRWSGDSLRLWGDFSVGDQGEDVVSGLVKTHPISLLQQKTEKRATDIILEKDFPQIYSEMKKWADLLINREGWSPQEIEFTFESDSPRDLHILQTRDMEMRKSKKTAVFDLKEIDEKKLLGNGIGVSGGAMTGRIVFSIDEMEKLRKTEPDTPLIVVRSDTVPDDIREIFLADGLLTARGGITSHAAVVAHRLEKTCIVGCGELLCDEEKKIASFNAATLKTGDFISIDGKSGAVYKGVINRIKK</sequence>
<evidence type="ECO:0000313" key="3">
    <source>
        <dbReference type="EMBL" id="VEN72729.1"/>
    </source>
</evidence>
<gene>
    <name evidence="3" type="ORF">EPICR_10228</name>
</gene>
<dbReference type="Gene3D" id="3.30.1490.20">
    <property type="entry name" value="ATP-grasp fold, A domain"/>
    <property type="match status" value="1"/>
</dbReference>
<dbReference type="InterPro" id="IPR036637">
    <property type="entry name" value="Phosphohistidine_dom_sf"/>
</dbReference>
<dbReference type="GO" id="GO:0050242">
    <property type="term" value="F:pyruvate, phosphate dikinase activity"/>
    <property type="evidence" value="ECO:0007669"/>
    <property type="project" value="InterPro"/>
</dbReference>
<feature type="domain" description="Pyruvate phosphate dikinase AMP/ATP-binding" evidence="2">
    <location>
        <begin position="949"/>
        <end position="1251"/>
    </location>
</feature>
<proteinExistence type="predicted"/>
<keyword evidence="3" id="KW-0418">Kinase</keyword>
<name>A0A484HDG5_9BACT</name>
<dbReference type="Gene3D" id="3.30.470.20">
    <property type="entry name" value="ATP-grasp fold, B domain"/>
    <property type="match status" value="1"/>
</dbReference>
<dbReference type="PANTHER" id="PTHR22931">
    <property type="entry name" value="PHOSPHOENOLPYRUVATE DIKINASE-RELATED"/>
    <property type="match status" value="1"/>
</dbReference>
<dbReference type="Pfam" id="PF00391">
    <property type="entry name" value="PEP-utilizers"/>
    <property type="match status" value="1"/>
</dbReference>
<organism evidence="3">
    <name type="scientific">uncultured Desulfobacteraceae bacterium</name>
    <dbReference type="NCBI Taxonomy" id="218296"/>
    <lineage>
        <taxon>Bacteria</taxon>
        <taxon>Pseudomonadati</taxon>
        <taxon>Thermodesulfobacteriota</taxon>
        <taxon>Desulfobacteria</taxon>
        <taxon>Desulfobacterales</taxon>
        <taxon>Desulfobacteraceae</taxon>
        <taxon>environmental samples</taxon>
    </lineage>
</organism>
<dbReference type="InterPro" id="IPR008279">
    <property type="entry name" value="PEP-util_enz_mobile_dom"/>
</dbReference>
<dbReference type="Gene3D" id="3.50.30.10">
    <property type="entry name" value="Phosphohistidine domain"/>
    <property type="match status" value="1"/>
</dbReference>
<accession>A0A484HDG5</accession>
<protein>
    <submittedName>
        <fullName evidence="3">Pyruvate, phosphate dikinase</fullName>
    </submittedName>
</protein>